<comment type="caution">
    <text evidence="2">The sequence shown here is derived from an EMBL/GenBank/DDBJ whole genome shotgun (WGS) entry which is preliminary data.</text>
</comment>
<proteinExistence type="predicted"/>
<feature type="region of interest" description="Disordered" evidence="1">
    <location>
        <begin position="243"/>
        <end position="275"/>
    </location>
</feature>
<dbReference type="Proteomes" id="UP000599074">
    <property type="component" value="Unassembled WGS sequence"/>
</dbReference>
<accession>A0A8J3THP6</accession>
<evidence type="ECO:0000313" key="2">
    <source>
        <dbReference type="EMBL" id="GII25706.1"/>
    </source>
</evidence>
<protein>
    <submittedName>
        <fullName evidence="2">Uncharacterized protein</fullName>
    </submittedName>
</protein>
<evidence type="ECO:0000256" key="1">
    <source>
        <dbReference type="SAM" id="MobiDB-lite"/>
    </source>
</evidence>
<gene>
    <name evidence="2" type="ORF">Pme01_53030</name>
</gene>
<evidence type="ECO:0000313" key="3">
    <source>
        <dbReference type="Proteomes" id="UP000599074"/>
    </source>
</evidence>
<name>A0A8J3THP6_9ACTN</name>
<dbReference type="EMBL" id="BOON01000057">
    <property type="protein sequence ID" value="GII25706.1"/>
    <property type="molecule type" value="Genomic_DNA"/>
</dbReference>
<organism evidence="2 3">
    <name type="scientific">Planosporangium mesophilum</name>
    <dbReference type="NCBI Taxonomy" id="689768"/>
    <lineage>
        <taxon>Bacteria</taxon>
        <taxon>Bacillati</taxon>
        <taxon>Actinomycetota</taxon>
        <taxon>Actinomycetes</taxon>
        <taxon>Micromonosporales</taxon>
        <taxon>Micromonosporaceae</taxon>
        <taxon>Planosporangium</taxon>
    </lineage>
</organism>
<keyword evidence="3" id="KW-1185">Reference proteome</keyword>
<sequence>MAGDGVDVDKLTTELAAYEYARLWDVTDPRSVAEWVFSSPDDFEDFEALPAAAAALDQMRAAFRSESDDDRFEATALAFAGTAIRLTVPVAARTGGERWALTGNDGTVDKWLRLTVGDTEALIVAWGPGRFFLQLRLASSPMKAALKSGSLSEDDLVIFKGTDLLRSFARDAVRYYIDDVENAKWFVDQPAVVQAARLMNARLAAAAARLPRTSRHDPELAARAWAAAEVLYFDSDVELPTLPDEDLLDAEPTGFDRPYRGKPAEGDYPEVQPTSPAARERANAEHDALCRQLIAHLSKRGIEAGELTSPPVDVAWRGANNRQVIAEIKSCFDGNDTDQLRLGLGQLLEYRQRLAGAGVTADAILLVTRVKDPFWYEICRSVDIRLLAGDDEATWDLG</sequence>
<dbReference type="AlphaFoldDB" id="A0A8J3THP6"/>
<reference evidence="2" key="1">
    <citation type="submission" date="2021-01" db="EMBL/GenBank/DDBJ databases">
        <title>Whole genome shotgun sequence of Planosporangium mesophilum NBRC 109066.</title>
        <authorList>
            <person name="Komaki H."/>
            <person name="Tamura T."/>
        </authorList>
    </citation>
    <scope>NUCLEOTIDE SEQUENCE</scope>
    <source>
        <strain evidence="2">NBRC 109066</strain>
    </source>
</reference>